<comment type="caution">
    <text evidence="2">The sequence shown here is derived from an EMBL/GenBank/DDBJ whole genome shotgun (WGS) entry which is preliminary data.</text>
</comment>
<accession>A0A7J7LZE8</accession>
<sequence length="121" mass="13926">AGSPMPQTKTENTRRFSPSNRLQWRGSMSQFVQDLSLQKTQRQAHGESQPIRSPVPIIPPNSNSTMYLEKIAIMLKFMKLEPKKLFPLRFADLTVIYAGDCADYHVKIQKLMNKVYVTLTR</sequence>
<dbReference type="Proteomes" id="UP000541444">
    <property type="component" value="Unassembled WGS sequence"/>
</dbReference>
<reference evidence="2 3" key="1">
    <citation type="journal article" date="2020" name="IScience">
        <title>Genome Sequencing of the Endangered Kingdonia uniflora (Circaeasteraceae, Ranunculales) Reveals Potential Mechanisms of Evolutionary Specialization.</title>
        <authorList>
            <person name="Sun Y."/>
            <person name="Deng T."/>
            <person name="Zhang A."/>
            <person name="Moore M.J."/>
            <person name="Landis J.B."/>
            <person name="Lin N."/>
            <person name="Zhang H."/>
            <person name="Zhang X."/>
            <person name="Huang J."/>
            <person name="Zhang X."/>
            <person name="Sun H."/>
            <person name="Wang H."/>
        </authorList>
    </citation>
    <scope>NUCLEOTIDE SEQUENCE [LARGE SCALE GENOMIC DNA]</scope>
    <source>
        <strain evidence="2">TB1705</strain>
        <tissue evidence="2">Leaf</tissue>
    </source>
</reference>
<evidence type="ECO:0000313" key="2">
    <source>
        <dbReference type="EMBL" id="KAF6147993.1"/>
    </source>
</evidence>
<feature type="non-terminal residue" evidence="2">
    <location>
        <position position="1"/>
    </location>
</feature>
<feature type="region of interest" description="Disordered" evidence="1">
    <location>
        <begin position="1"/>
        <end position="20"/>
    </location>
</feature>
<dbReference type="EMBL" id="JACGCM010001859">
    <property type="protein sequence ID" value="KAF6147993.1"/>
    <property type="molecule type" value="Genomic_DNA"/>
</dbReference>
<name>A0A7J7LZE8_9MAGN</name>
<gene>
    <name evidence="2" type="ORF">GIB67_024168</name>
</gene>
<keyword evidence="3" id="KW-1185">Reference proteome</keyword>
<dbReference type="AlphaFoldDB" id="A0A7J7LZE8"/>
<evidence type="ECO:0000256" key="1">
    <source>
        <dbReference type="SAM" id="MobiDB-lite"/>
    </source>
</evidence>
<protein>
    <submittedName>
        <fullName evidence="2">Uncharacterized protein</fullName>
    </submittedName>
</protein>
<evidence type="ECO:0000313" key="3">
    <source>
        <dbReference type="Proteomes" id="UP000541444"/>
    </source>
</evidence>
<organism evidence="2 3">
    <name type="scientific">Kingdonia uniflora</name>
    <dbReference type="NCBI Taxonomy" id="39325"/>
    <lineage>
        <taxon>Eukaryota</taxon>
        <taxon>Viridiplantae</taxon>
        <taxon>Streptophyta</taxon>
        <taxon>Embryophyta</taxon>
        <taxon>Tracheophyta</taxon>
        <taxon>Spermatophyta</taxon>
        <taxon>Magnoliopsida</taxon>
        <taxon>Ranunculales</taxon>
        <taxon>Circaeasteraceae</taxon>
        <taxon>Kingdonia</taxon>
    </lineage>
</organism>
<proteinExistence type="predicted"/>